<gene>
    <name evidence="1" type="ORF">BSTOLATCC_MIC16929</name>
</gene>
<keyword evidence="2" id="KW-1185">Reference proteome</keyword>
<dbReference type="AlphaFoldDB" id="A0AAU9IQL9"/>
<organism evidence="1 2">
    <name type="scientific">Blepharisma stoltei</name>
    <dbReference type="NCBI Taxonomy" id="1481888"/>
    <lineage>
        <taxon>Eukaryota</taxon>
        <taxon>Sar</taxon>
        <taxon>Alveolata</taxon>
        <taxon>Ciliophora</taxon>
        <taxon>Postciliodesmatophora</taxon>
        <taxon>Heterotrichea</taxon>
        <taxon>Heterotrichida</taxon>
        <taxon>Blepharismidae</taxon>
        <taxon>Blepharisma</taxon>
    </lineage>
</organism>
<evidence type="ECO:0000313" key="2">
    <source>
        <dbReference type="Proteomes" id="UP001162131"/>
    </source>
</evidence>
<protein>
    <submittedName>
        <fullName evidence="1">Uncharacterized protein</fullName>
    </submittedName>
</protein>
<comment type="caution">
    <text evidence="1">The sequence shown here is derived from an EMBL/GenBank/DDBJ whole genome shotgun (WGS) entry which is preliminary data.</text>
</comment>
<dbReference type="Proteomes" id="UP001162131">
    <property type="component" value="Unassembled WGS sequence"/>
</dbReference>
<proteinExistence type="predicted"/>
<sequence>MRFQVQLSPTRCNGKKHQFLRIAIVHNPTKRSNMRYTTCCSQPIHQNCCRSSIVSCPHCRFEVFALQDEPFDPTRAFSHYPLDFYEYVVYI</sequence>
<reference evidence="1" key="1">
    <citation type="submission" date="2021-09" db="EMBL/GenBank/DDBJ databases">
        <authorList>
            <consortium name="AG Swart"/>
            <person name="Singh M."/>
            <person name="Singh A."/>
            <person name="Seah K."/>
            <person name="Emmerich C."/>
        </authorList>
    </citation>
    <scope>NUCLEOTIDE SEQUENCE</scope>
    <source>
        <strain evidence="1">ATCC30299</strain>
    </source>
</reference>
<dbReference type="EMBL" id="CAJZBQ010000016">
    <property type="protein sequence ID" value="CAG9316788.1"/>
    <property type="molecule type" value="Genomic_DNA"/>
</dbReference>
<evidence type="ECO:0000313" key="1">
    <source>
        <dbReference type="EMBL" id="CAG9316788.1"/>
    </source>
</evidence>
<name>A0AAU9IQL9_9CILI</name>
<accession>A0AAU9IQL9</accession>